<evidence type="ECO:0000313" key="2">
    <source>
        <dbReference type="EMBL" id="MDV5171154.1"/>
    </source>
</evidence>
<comment type="caution">
    <text evidence="2">The sequence shown here is derived from an EMBL/GenBank/DDBJ whole genome shotgun (WGS) entry which is preliminary data.</text>
</comment>
<feature type="chain" id="PRO_5047258886" evidence="1">
    <location>
        <begin position="22"/>
        <end position="58"/>
    </location>
</feature>
<keyword evidence="3" id="KW-1185">Reference proteome</keyword>
<accession>A0ABU3ZM14</accession>
<evidence type="ECO:0000313" key="3">
    <source>
        <dbReference type="Proteomes" id="UP001186452"/>
    </source>
</evidence>
<reference evidence="2 3" key="1">
    <citation type="submission" date="2023-10" db="EMBL/GenBank/DDBJ databases">
        <title>Marine bacteria isolated from horseshoe crab.</title>
        <authorList>
            <person name="Cheng T.H."/>
        </authorList>
    </citation>
    <scope>NUCLEOTIDE SEQUENCE [LARGE SCALE GENOMIC DNA]</scope>
    <source>
        <strain evidence="2 3">HSC6</strain>
    </source>
</reference>
<dbReference type="RefSeq" id="WP_317523981.1">
    <property type="nucleotide sequence ID" value="NZ_JAWJZI010000010.1"/>
</dbReference>
<dbReference type="EMBL" id="JAWJZI010000010">
    <property type="protein sequence ID" value="MDV5171154.1"/>
    <property type="molecule type" value="Genomic_DNA"/>
</dbReference>
<protein>
    <submittedName>
        <fullName evidence="2">Uncharacterized protein</fullName>
    </submittedName>
</protein>
<dbReference type="Proteomes" id="UP001186452">
    <property type="component" value="Unassembled WGS sequence"/>
</dbReference>
<gene>
    <name evidence="2" type="ORF">R2X38_19335</name>
</gene>
<proteinExistence type="predicted"/>
<sequence>MKKITTFFAAMMLAASFSSGAFTLAGTDADLPEDAVKQCATAKSFWVCIDNYKQMNKK</sequence>
<name>A0ABU3ZM14_9GAMM</name>
<evidence type="ECO:0000256" key="1">
    <source>
        <dbReference type="SAM" id="SignalP"/>
    </source>
</evidence>
<keyword evidence="1" id="KW-0732">Signal</keyword>
<feature type="signal peptide" evidence="1">
    <location>
        <begin position="1"/>
        <end position="21"/>
    </location>
</feature>
<organism evidence="2 3">
    <name type="scientific">Photobacterium rosenbergii</name>
    <dbReference type="NCBI Taxonomy" id="294936"/>
    <lineage>
        <taxon>Bacteria</taxon>
        <taxon>Pseudomonadati</taxon>
        <taxon>Pseudomonadota</taxon>
        <taxon>Gammaproteobacteria</taxon>
        <taxon>Vibrionales</taxon>
        <taxon>Vibrionaceae</taxon>
        <taxon>Photobacterium</taxon>
    </lineage>
</organism>